<dbReference type="PROSITE" id="PS50206">
    <property type="entry name" value="RHODANESE_3"/>
    <property type="match status" value="2"/>
</dbReference>
<dbReference type="Gene3D" id="3.40.250.10">
    <property type="entry name" value="Rhodanese-like domain"/>
    <property type="match status" value="2"/>
</dbReference>
<accession>A0ABU8ETR9</accession>
<dbReference type="PROSITE" id="PS00683">
    <property type="entry name" value="RHODANESE_2"/>
    <property type="match status" value="1"/>
</dbReference>
<dbReference type="Pfam" id="PF00581">
    <property type="entry name" value="Rhodanese"/>
    <property type="match status" value="2"/>
</dbReference>
<keyword evidence="6" id="KW-1185">Reference proteome</keyword>
<keyword evidence="1 3" id="KW-0808">Transferase</keyword>
<protein>
    <recommendedName>
        <fullName evidence="3">Sulfurtransferase</fullName>
    </recommendedName>
</protein>
<dbReference type="InterPro" id="IPR036873">
    <property type="entry name" value="Rhodanese-like_dom_sf"/>
</dbReference>
<evidence type="ECO:0000256" key="3">
    <source>
        <dbReference type="RuleBase" id="RU000507"/>
    </source>
</evidence>
<comment type="caution">
    <text evidence="5">The sequence shown here is derived from an EMBL/GenBank/DDBJ whole genome shotgun (WGS) entry which is preliminary data.</text>
</comment>
<dbReference type="PANTHER" id="PTHR11364:SF27">
    <property type="entry name" value="SULFURTRANSFERASE"/>
    <property type="match status" value="1"/>
</dbReference>
<gene>
    <name evidence="5" type="ORF">WAE96_11900</name>
</gene>
<dbReference type="Proteomes" id="UP001382455">
    <property type="component" value="Unassembled WGS sequence"/>
</dbReference>
<dbReference type="CDD" id="cd01448">
    <property type="entry name" value="TST_Repeat_1"/>
    <property type="match status" value="1"/>
</dbReference>
<dbReference type="InterPro" id="IPR045078">
    <property type="entry name" value="TST/MPST-like"/>
</dbReference>
<feature type="domain" description="Rhodanese" evidence="4">
    <location>
        <begin position="169"/>
        <end position="281"/>
    </location>
</feature>
<dbReference type="SMART" id="SM00450">
    <property type="entry name" value="RHOD"/>
    <property type="match status" value="2"/>
</dbReference>
<dbReference type="PANTHER" id="PTHR11364">
    <property type="entry name" value="THIOSULFATE SULFERTANSFERASE"/>
    <property type="match status" value="1"/>
</dbReference>
<reference evidence="5 6" key="1">
    <citation type="submission" date="2023-12" db="EMBL/GenBank/DDBJ databases">
        <title>Friends and Foes: Symbiotic and Algicidal bacterial influence on Karenia brevis blooms.</title>
        <authorList>
            <person name="Fei C."/>
            <person name="Mohamed A.R."/>
            <person name="Booker A."/>
            <person name="Arshad M."/>
            <person name="Klass S."/>
            <person name="Ahn S."/>
            <person name="Gilbert P.M."/>
            <person name="Heil C.A."/>
            <person name="Martinez J.M."/>
            <person name="Amin S.A."/>
        </authorList>
    </citation>
    <scope>NUCLEOTIDE SEQUENCE [LARGE SCALE GENOMIC DNA]</scope>
    <source>
        <strain evidence="5 6">CE15</strain>
    </source>
</reference>
<dbReference type="CDD" id="cd01449">
    <property type="entry name" value="TST_Repeat_2"/>
    <property type="match status" value="1"/>
</dbReference>
<evidence type="ECO:0000259" key="4">
    <source>
        <dbReference type="PROSITE" id="PS50206"/>
    </source>
</evidence>
<organism evidence="5 6">
    <name type="scientific">Pseudoalteromonas spongiae</name>
    <dbReference type="NCBI Taxonomy" id="298657"/>
    <lineage>
        <taxon>Bacteria</taxon>
        <taxon>Pseudomonadati</taxon>
        <taxon>Pseudomonadota</taxon>
        <taxon>Gammaproteobacteria</taxon>
        <taxon>Alteromonadales</taxon>
        <taxon>Pseudoalteromonadaceae</taxon>
        <taxon>Pseudoalteromonas</taxon>
    </lineage>
</organism>
<evidence type="ECO:0000256" key="1">
    <source>
        <dbReference type="ARBA" id="ARBA00022679"/>
    </source>
</evidence>
<name>A0ABU8ETR9_9GAMM</name>
<evidence type="ECO:0000256" key="2">
    <source>
        <dbReference type="ARBA" id="ARBA00022737"/>
    </source>
</evidence>
<sequence>MTNSVFDNTDFQVDCTWLKQHLDDTNLVVLDASMDNSVNKSKDQSCGVIPGAIRFDFSKHIVDVTAASPNTMPSAHVFEDKIQQLGINQDLHLVVYDKQGLFSAARAWFMFKTMGFDNVAILRGGLPAWQQQGFDVVENYAIPTVKGNFKVQQDKQLFVDKHYVLNAINNDDIQIVDARGYGRFSGQEAEPREGMRSGHIPNSLNLHYASLLEQGELLDKATLKQIFNELVPAPKEFIFSCGSGVTACILALAAEIAGFDNVKVYDGSWSEWGKDKLLPIDTVSN</sequence>
<dbReference type="GO" id="GO:0016740">
    <property type="term" value="F:transferase activity"/>
    <property type="evidence" value="ECO:0007669"/>
    <property type="project" value="UniProtKB-KW"/>
</dbReference>
<dbReference type="EMBL" id="JBAWKS010000001">
    <property type="protein sequence ID" value="MEI4550369.1"/>
    <property type="molecule type" value="Genomic_DNA"/>
</dbReference>
<keyword evidence="2" id="KW-0677">Repeat</keyword>
<proteinExistence type="predicted"/>
<feature type="domain" description="Rhodanese" evidence="4">
    <location>
        <begin position="47"/>
        <end position="138"/>
    </location>
</feature>
<dbReference type="InterPro" id="IPR001763">
    <property type="entry name" value="Rhodanese-like_dom"/>
</dbReference>
<evidence type="ECO:0000313" key="5">
    <source>
        <dbReference type="EMBL" id="MEI4550369.1"/>
    </source>
</evidence>
<dbReference type="InterPro" id="IPR001307">
    <property type="entry name" value="Thiosulphate_STrfase_CS"/>
</dbReference>
<dbReference type="RefSeq" id="WP_336435588.1">
    <property type="nucleotide sequence ID" value="NZ_JBAWKS010000001.1"/>
</dbReference>
<evidence type="ECO:0000313" key="6">
    <source>
        <dbReference type="Proteomes" id="UP001382455"/>
    </source>
</evidence>
<dbReference type="SUPFAM" id="SSF52821">
    <property type="entry name" value="Rhodanese/Cell cycle control phosphatase"/>
    <property type="match status" value="2"/>
</dbReference>